<evidence type="ECO:0000313" key="3">
    <source>
        <dbReference type="Proteomes" id="UP000683507"/>
    </source>
</evidence>
<sequence>MWQRAQTIYLALVIISMCLTLALPFAIYPMESGDVSFNLFGLSPKSDSVSVWFPYYIIIALIVGLALFGITQFKNRKRQLNLGKINYLLILGMVVMLFFDTTRIADGLSMSEESIKFQFGLYMPVIAFAFTFLANRRIKKDEELVKSVERLR</sequence>
<gene>
    <name evidence="2" type="ORF">CRYO30217_00962</name>
</gene>
<keyword evidence="1" id="KW-0812">Transmembrane</keyword>
<name>A0A916JLL3_9FLAO</name>
<accession>A0A916JLL3</accession>
<evidence type="ECO:0000256" key="1">
    <source>
        <dbReference type="SAM" id="Phobius"/>
    </source>
</evidence>
<keyword evidence="1" id="KW-1133">Transmembrane helix</keyword>
<feature type="transmembrane region" description="Helical" evidence="1">
    <location>
        <begin position="7"/>
        <end position="28"/>
    </location>
</feature>
<dbReference type="RefSeq" id="WP_258541183.1">
    <property type="nucleotide sequence ID" value="NZ_OU015584.1"/>
</dbReference>
<evidence type="ECO:0000313" key="2">
    <source>
        <dbReference type="EMBL" id="CAG5079509.1"/>
    </source>
</evidence>
<reference evidence="2" key="1">
    <citation type="submission" date="2021-04" db="EMBL/GenBank/DDBJ databases">
        <authorList>
            <person name="Rodrigo-Torres L."/>
            <person name="Arahal R. D."/>
            <person name="Lucena T."/>
        </authorList>
    </citation>
    <scope>NUCLEOTIDE SEQUENCE</scope>
    <source>
        <strain evidence="2">AS29M-1</strain>
    </source>
</reference>
<dbReference type="AlphaFoldDB" id="A0A916JLL3"/>
<feature type="transmembrane region" description="Helical" evidence="1">
    <location>
        <begin position="117"/>
        <end position="134"/>
    </location>
</feature>
<protein>
    <recommendedName>
        <fullName evidence="4">DUF4293 family protein</fullName>
    </recommendedName>
</protein>
<dbReference type="Proteomes" id="UP000683507">
    <property type="component" value="Chromosome"/>
</dbReference>
<dbReference type="EMBL" id="OU015584">
    <property type="protein sequence ID" value="CAG5079509.1"/>
    <property type="molecule type" value="Genomic_DNA"/>
</dbReference>
<keyword evidence="1" id="KW-0472">Membrane</keyword>
<dbReference type="KEGG" id="ptan:CRYO30217_00962"/>
<feature type="transmembrane region" description="Helical" evidence="1">
    <location>
        <begin position="85"/>
        <end position="105"/>
    </location>
</feature>
<organism evidence="2 3">
    <name type="scientific">Parvicella tangerina</name>
    <dbReference type="NCBI Taxonomy" id="2829795"/>
    <lineage>
        <taxon>Bacteria</taxon>
        <taxon>Pseudomonadati</taxon>
        <taxon>Bacteroidota</taxon>
        <taxon>Flavobacteriia</taxon>
        <taxon>Flavobacteriales</taxon>
        <taxon>Parvicellaceae</taxon>
        <taxon>Parvicella</taxon>
    </lineage>
</organism>
<dbReference type="Pfam" id="PF14126">
    <property type="entry name" value="DUF4293"/>
    <property type="match status" value="1"/>
</dbReference>
<evidence type="ECO:0008006" key="4">
    <source>
        <dbReference type="Google" id="ProtNLM"/>
    </source>
</evidence>
<keyword evidence="3" id="KW-1185">Reference proteome</keyword>
<proteinExistence type="predicted"/>
<feature type="transmembrane region" description="Helical" evidence="1">
    <location>
        <begin position="53"/>
        <end position="73"/>
    </location>
</feature>
<dbReference type="InterPro" id="IPR025635">
    <property type="entry name" value="DUF4293"/>
</dbReference>